<protein>
    <recommendedName>
        <fullName evidence="3">PKD domain-containing protein</fullName>
    </recommendedName>
</protein>
<evidence type="ECO:0008006" key="3">
    <source>
        <dbReference type="Google" id="ProtNLM"/>
    </source>
</evidence>
<keyword evidence="2" id="KW-1185">Reference proteome</keyword>
<proteinExistence type="predicted"/>
<dbReference type="RefSeq" id="WP_093371264.1">
    <property type="nucleotide sequence ID" value="NZ_FOQA01000003.1"/>
</dbReference>
<gene>
    <name evidence="1" type="ORF">SAMN05192551_103226</name>
</gene>
<dbReference type="EMBL" id="FOQA01000003">
    <property type="protein sequence ID" value="SFH83945.1"/>
    <property type="molecule type" value="Genomic_DNA"/>
</dbReference>
<evidence type="ECO:0000313" key="2">
    <source>
        <dbReference type="Proteomes" id="UP000199287"/>
    </source>
</evidence>
<dbReference type="Proteomes" id="UP000199287">
    <property type="component" value="Unassembled WGS sequence"/>
</dbReference>
<dbReference type="STRING" id="69895.SAMN05192551_103226"/>
<sequence length="650" mass="73215">MKRKKILVLMVFILVFSVLHVTYATEYYEGNNAKLRELGEQWLNENPDIRNASPQEKADFMTRKYMEQLQRDNAPLDSTYGDSFSRTVTGTTDRMVNCSTHYLNLSELFRTAGIDDRRMGQVEATKTGIRGTNLFDVNRNHGTITVLGDDNVYRTYDVWIHAKEREEHNDREDARLMQAARRGSLTVRPPERYDVYGDVDNSRYIGMPVEEWSQQMNNKGYGQYEYRSHATHYVIDKEQAEGLLISSDNIGTIPLLQRTGWGREYTIVADNAGDAIRIRNLYDYNDEMNNRRMPAIARGQEDPGSNLITPLTTDPVFRVSIGGERHINDPEGTYAYAASVSPAGEYLYEWRFGESIRSGGATINISYDHLKENTEVTLGVRVANQEGKVLTSGEAAIRITFDEEDEVAVTIDGDPVRIYFLEEDEDYLEHSFSARASQPGNYTYEWSFGDGRSWSQTPGEGRISGGTITYEEITDNTSFILGVRLKDEQGEVLGRDQMTINVVKDEEPEEMEEREDIMARCNEWYESGSGGAGTTRTTYDISSLPVGTSFEMRFDAYSIPDRFIVEYEGVEVYNSGWRGSQSRAAAKPELYPGGVSGAGSGSVSNIFTKNEAQHFTVTVIGPEAGTAWQYALRANCPEIPEAEEGSVPTE</sequence>
<reference evidence="2" key="1">
    <citation type="submission" date="2016-10" db="EMBL/GenBank/DDBJ databases">
        <authorList>
            <person name="Varghese N."/>
            <person name="Submissions S."/>
        </authorList>
    </citation>
    <scope>NUCLEOTIDE SEQUENCE [LARGE SCALE GENOMIC DNA]</scope>
    <source>
        <strain evidence="2">Z-7934</strain>
    </source>
</reference>
<dbReference type="AlphaFoldDB" id="A0A1I3DB50"/>
<dbReference type="OrthoDB" id="9765926at2"/>
<evidence type="ECO:0000313" key="1">
    <source>
        <dbReference type="EMBL" id="SFH83945.1"/>
    </source>
</evidence>
<name>A0A1I3DB50_9FIRM</name>
<organism evidence="1 2">
    <name type="scientific">Tindallia magadiensis</name>
    <dbReference type="NCBI Taxonomy" id="69895"/>
    <lineage>
        <taxon>Bacteria</taxon>
        <taxon>Bacillati</taxon>
        <taxon>Bacillota</taxon>
        <taxon>Clostridia</taxon>
        <taxon>Peptostreptococcales</taxon>
        <taxon>Tindalliaceae</taxon>
        <taxon>Tindallia</taxon>
    </lineage>
</organism>
<accession>A0A1I3DB50</accession>